<dbReference type="Proteomes" id="UP000234681">
    <property type="component" value="Chromosome 12"/>
</dbReference>
<protein>
    <submittedName>
        <fullName evidence="1">Uncharacterized protein LOC498154</fullName>
    </submittedName>
</protein>
<organism evidence="1 2">
    <name type="scientific">Rattus norvegicus</name>
    <name type="common">Rat</name>
    <dbReference type="NCBI Taxonomy" id="10116"/>
    <lineage>
        <taxon>Eukaryota</taxon>
        <taxon>Metazoa</taxon>
        <taxon>Chordata</taxon>
        <taxon>Craniata</taxon>
        <taxon>Vertebrata</taxon>
        <taxon>Euteleostomi</taxon>
        <taxon>Mammalia</taxon>
        <taxon>Eutheria</taxon>
        <taxon>Euarchontoglires</taxon>
        <taxon>Glires</taxon>
        <taxon>Rodentia</taxon>
        <taxon>Myomorpha</taxon>
        <taxon>Muroidea</taxon>
        <taxon>Muridae</taxon>
        <taxon>Murinae</taxon>
        <taxon>Rattus</taxon>
    </lineage>
</organism>
<gene>
    <name evidence="1" type="primary">LOC498154</name>
    <name evidence="1" type="ORF">rCG_42749</name>
</gene>
<dbReference type="AlphaFoldDB" id="A6K1V8"/>
<accession>A6K1V8</accession>
<reference evidence="1 2" key="1">
    <citation type="submission" date="2005-07" db="EMBL/GenBank/DDBJ databases">
        <authorList>
            <person name="Mural R.J."/>
            <person name="Li P.W."/>
            <person name="Adams M.D."/>
            <person name="Amanatides P.G."/>
            <person name="Baden-Tillson H."/>
            <person name="Barnstead M."/>
            <person name="Chin S.H."/>
            <person name="Dew I."/>
            <person name="Evans C.A."/>
            <person name="Ferriera S."/>
            <person name="Flanigan M."/>
            <person name="Fosler C."/>
            <person name="Glodek A."/>
            <person name="Gu Z."/>
            <person name="Holt R.A."/>
            <person name="Jennings D."/>
            <person name="Kraft C.L."/>
            <person name="Lu F."/>
            <person name="Nguyen T."/>
            <person name="Nusskern D.R."/>
            <person name="Pfannkoch C.M."/>
            <person name="Sitter C."/>
            <person name="Sutton G.G."/>
            <person name="Venter J.C."/>
            <person name="Wang Z."/>
            <person name="Woodage T."/>
            <person name="Zheng X.H."/>
            <person name="Zhong F."/>
        </authorList>
    </citation>
    <scope>NUCLEOTIDE SEQUENCE [LARGE SCALE GENOMIC DNA]</scope>
    <source>
        <strain>BN</strain>
        <strain evidence="2">Sprague-Dawley</strain>
    </source>
</reference>
<proteinExistence type="predicted"/>
<name>A6K1V8_RAT</name>
<evidence type="ECO:0000313" key="2">
    <source>
        <dbReference type="Proteomes" id="UP000234681"/>
    </source>
</evidence>
<dbReference type="EMBL" id="CH474012">
    <property type="protein sequence ID" value="EDL89763.1"/>
    <property type="molecule type" value="Genomic_DNA"/>
</dbReference>
<sequence>MLGHAGVRPPPASLCEVLKEAKQPEPAWCVEEEDGHHVDAALPGQGQLCEVHEQLIPRGAHILPQLQLGPMQEDHIEEESAGEHVESHSQYHPASRRCVPLIRSHSPGRLCSI</sequence>
<evidence type="ECO:0000313" key="1">
    <source>
        <dbReference type="EMBL" id="EDL89763.1"/>
    </source>
</evidence>